<comment type="caution">
    <text evidence="2">The sequence shown here is derived from an EMBL/GenBank/DDBJ whole genome shotgun (WGS) entry which is preliminary data.</text>
</comment>
<sequence length="152" mass="16086">GELSACPPRRATASNDNDLCASINRELLGSTDCCSSNDRLPCDISDGQKELIQVEALISPGSVEVADLSLPDTVVTDLDCDGVSLQCSPDSSTCVQDQLSISEEKPSLMEGNLESELQSQAPGSCTSSEPLSPRNKRISPICKPDLSRPSVF</sequence>
<dbReference type="EMBL" id="PPHD01084695">
    <property type="protein sequence ID" value="POI20346.1"/>
    <property type="molecule type" value="Genomic_DNA"/>
</dbReference>
<accession>A0A2P4S8B1</accession>
<feature type="region of interest" description="Disordered" evidence="1">
    <location>
        <begin position="106"/>
        <end position="152"/>
    </location>
</feature>
<gene>
    <name evidence="2" type="ORF">CIB84_015907</name>
</gene>
<evidence type="ECO:0000256" key="1">
    <source>
        <dbReference type="SAM" id="MobiDB-lite"/>
    </source>
</evidence>
<dbReference type="OrthoDB" id="9119937at2759"/>
<evidence type="ECO:0000313" key="2">
    <source>
        <dbReference type="EMBL" id="POI20346.1"/>
    </source>
</evidence>
<reference evidence="2 3" key="1">
    <citation type="submission" date="2018-01" db="EMBL/GenBank/DDBJ databases">
        <title>Comparison of the Chinese Bamboo Partridge and Red Junglefowl genome sequences highlights the importance of demography in genome evolution.</title>
        <authorList>
            <person name="Tiley G.P."/>
            <person name="Kimball R.T."/>
            <person name="Braun E.L."/>
            <person name="Burleigh J.G."/>
        </authorList>
    </citation>
    <scope>NUCLEOTIDE SEQUENCE [LARGE SCALE GENOMIC DNA]</scope>
    <source>
        <strain evidence="2">RTK389</strain>
        <tissue evidence="2">Blood</tissue>
    </source>
</reference>
<dbReference type="Proteomes" id="UP000237246">
    <property type="component" value="Unassembled WGS sequence"/>
</dbReference>
<dbReference type="AlphaFoldDB" id="A0A2P4S8B1"/>
<keyword evidence="3" id="KW-1185">Reference proteome</keyword>
<protein>
    <submittedName>
        <fullName evidence="2">Uncharacterized protein</fullName>
    </submittedName>
</protein>
<name>A0A2P4S8B1_BAMTH</name>
<feature type="compositionally biased region" description="Polar residues" evidence="1">
    <location>
        <begin position="115"/>
        <end position="130"/>
    </location>
</feature>
<evidence type="ECO:0000313" key="3">
    <source>
        <dbReference type="Proteomes" id="UP000237246"/>
    </source>
</evidence>
<proteinExistence type="predicted"/>
<organism evidence="2 3">
    <name type="scientific">Bambusicola thoracicus</name>
    <name type="common">Chinese bamboo-partridge</name>
    <name type="synonym">Perdix thoracica</name>
    <dbReference type="NCBI Taxonomy" id="9083"/>
    <lineage>
        <taxon>Eukaryota</taxon>
        <taxon>Metazoa</taxon>
        <taxon>Chordata</taxon>
        <taxon>Craniata</taxon>
        <taxon>Vertebrata</taxon>
        <taxon>Euteleostomi</taxon>
        <taxon>Archelosauria</taxon>
        <taxon>Archosauria</taxon>
        <taxon>Dinosauria</taxon>
        <taxon>Saurischia</taxon>
        <taxon>Theropoda</taxon>
        <taxon>Coelurosauria</taxon>
        <taxon>Aves</taxon>
        <taxon>Neognathae</taxon>
        <taxon>Galloanserae</taxon>
        <taxon>Galliformes</taxon>
        <taxon>Phasianidae</taxon>
        <taxon>Perdicinae</taxon>
        <taxon>Bambusicola</taxon>
    </lineage>
</organism>
<feature type="non-terminal residue" evidence="2">
    <location>
        <position position="1"/>
    </location>
</feature>